<dbReference type="Proteomes" id="UP000266673">
    <property type="component" value="Unassembled WGS sequence"/>
</dbReference>
<gene>
    <name evidence="1" type="ORF">C2G38_2040610</name>
</gene>
<comment type="caution">
    <text evidence="1">The sequence shown here is derived from an EMBL/GenBank/DDBJ whole genome shotgun (WGS) entry which is preliminary data.</text>
</comment>
<reference evidence="1 2" key="1">
    <citation type="submission" date="2018-06" db="EMBL/GenBank/DDBJ databases">
        <title>Comparative genomics reveals the genomic features of Rhizophagus irregularis, R. cerebriforme, R. diaphanum and Gigaspora rosea, and their symbiotic lifestyle signature.</title>
        <authorList>
            <person name="Morin E."/>
            <person name="San Clemente H."/>
            <person name="Chen E.C.H."/>
            <person name="De La Providencia I."/>
            <person name="Hainaut M."/>
            <person name="Kuo A."/>
            <person name="Kohler A."/>
            <person name="Murat C."/>
            <person name="Tang N."/>
            <person name="Roy S."/>
            <person name="Loubradou J."/>
            <person name="Henrissat B."/>
            <person name="Grigoriev I.V."/>
            <person name="Corradi N."/>
            <person name="Roux C."/>
            <person name="Martin F.M."/>
        </authorList>
    </citation>
    <scope>NUCLEOTIDE SEQUENCE [LARGE SCALE GENOMIC DNA]</scope>
    <source>
        <strain evidence="1 2">DAOM 194757</strain>
    </source>
</reference>
<dbReference type="AlphaFoldDB" id="A0A397UX14"/>
<name>A0A397UX14_9GLOM</name>
<dbReference type="EMBL" id="QKWP01000882">
    <property type="protein sequence ID" value="RIB13908.1"/>
    <property type="molecule type" value="Genomic_DNA"/>
</dbReference>
<accession>A0A397UX14</accession>
<sequence>MKKALNLALDLGCEKEFIDIVNGFIDRRKKLTNNKLRGRPPNKRIKSASETNLGHVNSRHSAINPLDLNLYVQQHNLQVSSSRTPFSVLNSNDFEENTCAPSDDIYTKMQPAKDNIPKRKYICKASLELEQAI</sequence>
<proteinExistence type="predicted"/>
<organism evidence="1 2">
    <name type="scientific">Gigaspora rosea</name>
    <dbReference type="NCBI Taxonomy" id="44941"/>
    <lineage>
        <taxon>Eukaryota</taxon>
        <taxon>Fungi</taxon>
        <taxon>Fungi incertae sedis</taxon>
        <taxon>Mucoromycota</taxon>
        <taxon>Glomeromycotina</taxon>
        <taxon>Glomeromycetes</taxon>
        <taxon>Diversisporales</taxon>
        <taxon>Gigasporaceae</taxon>
        <taxon>Gigaspora</taxon>
    </lineage>
</organism>
<protein>
    <submittedName>
        <fullName evidence="1">Uncharacterized protein</fullName>
    </submittedName>
</protein>
<evidence type="ECO:0000313" key="2">
    <source>
        <dbReference type="Proteomes" id="UP000266673"/>
    </source>
</evidence>
<keyword evidence="2" id="KW-1185">Reference proteome</keyword>
<evidence type="ECO:0000313" key="1">
    <source>
        <dbReference type="EMBL" id="RIB13908.1"/>
    </source>
</evidence>
<dbReference type="OrthoDB" id="2410288at2759"/>